<keyword evidence="2" id="KW-1133">Transmembrane helix</keyword>
<accession>A0A182SYA9</accession>
<dbReference type="PANTHER" id="PTHR21254">
    <property type="entry name" value="C2 DOMAIN-CONTAINING PROTEIN 3"/>
    <property type="match status" value="1"/>
</dbReference>
<dbReference type="GO" id="GO:0061511">
    <property type="term" value="P:centriole elongation"/>
    <property type="evidence" value="ECO:0007669"/>
    <property type="project" value="TreeGrafter"/>
</dbReference>
<dbReference type="Proteomes" id="UP000075901">
    <property type="component" value="Unassembled WGS sequence"/>
</dbReference>
<evidence type="ECO:0000256" key="1">
    <source>
        <dbReference type="SAM" id="MobiDB-lite"/>
    </source>
</evidence>
<evidence type="ECO:0000313" key="3">
    <source>
        <dbReference type="EnsemblMetazoa" id="AMAM015878-PA"/>
    </source>
</evidence>
<evidence type="ECO:0000256" key="2">
    <source>
        <dbReference type="SAM" id="Phobius"/>
    </source>
</evidence>
<keyword evidence="4" id="KW-1185">Reference proteome</keyword>
<reference evidence="3" key="2">
    <citation type="submission" date="2020-05" db="UniProtKB">
        <authorList>
            <consortium name="EnsemblMetazoa"/>
        </authorList>
    </citation>
    <scope>IDENTIFICATION</scope>
    <source>
        <strain evidence="3">maculatus3</strain>
    </source>
</reference>
<keyword evidence="2" id="KW-0812">Transmembrane</keyword>
<dbReference type="GO" id="GO:0034451">
    <property type="term" value="C:centriolar satellite"/>
    <property type="evidence" value="ECO:0007669"/>
    <property type="project" value="TreeGrafter"/>
</dbReference>
<organism evidence="3 4">
    <name type="scientific">Anopheles maculatus</name>
    <dbReference type="NCBI Taxonomy" id="74869"/>
    <lineage>
        <taxon>Eukaryota</taxon>
        <taxon>Metazoa</taxon>
        <taxon>Ecdysozoa</taxon>
        <taxon>Arthropoda</taxon>
        <taxon>Hexapoda</taxon>
        <taxon>Insecta</taxon>
        <taxon>Pterygota</taxon>
        <taxon>Neoptera</taxon>
        <taxon>Endopterygota</taxon>
        <taxon>Diptera</taxon>
        <taxon>Nematocera</taxon>
        <taxon>Culicoidea</taxon>
        <taxon>Culicidae</taxon>
        <taxon>Anophelinae</taxon>
        <taxon>Anopheles</taxon>
        <taxon>Anopheles maculatus group</taxon>
    </lineage>
</organism>
<name>A0A182SYA9_9DIPT</name>
<feature type="compositionally biased region" description="Polar residues" evidence="1">
    <location>
        <begin position="268"/>
        <end position="283"/>
    </location>
</feature>
<dbReference type="PANTHER" id="PTHR21254:SF1">
    <property type="entry name" value="C2 DOMAIN-CONTAINING PROTEIN 3"/>
    <property type="match status" value="1"/>
</dbReference>
<feature type="compositionally biased region" description="Basic and acidic residues" evidence="1">
    <location>
        <begin position="290"/>
        <end position="303"/>
    </location>
</feature>
<dbReference type="GO" id="GO:0071539">
    <property type="term" value="P:protein localization to centrosome"/>
    <property type="evidence" value="ECO:0007669"/>
    <property type="project" value="TreeGrafter"/>
</dbReference>
<evidence type="ECO:0000313" key="4">
    <source>
        <dbReference type="Proteomes" id="UP000075901"/>
    </source>
</evidence>
<dbReference type="GO" id="GO:0060271">
    <property type="term" value="P:cilium assembly"/>
    <property type="evidence" value="ECO:0007669"/>
    <property type="project" value="TreeGrafter"/>
</dbReference>
<keyword evidence="2" id="KW-0472">Membrane</keyword>
<reference evidence="4" key="1">
    <citation type="submission" date="2013-09" db="EMBL/GenBank/DDBJ databases">
        <title>The Genome Sequence of Anopheles maculatus species B.</title>
        <authorList>
            <consortium name="The Broad Institute Genomics Platform"/>
            <person name="Neafsey D.E."/>
            <person name="Besansky N."/>
            <person name="Howell P."/>
            <person name="Walton C."/>
            <person name="Young S.K."/>
            <person name="Zeng Q."/>
            <person name="Gargeya S."/>
            <person name="Fitzgerald M."/>
            <person name="Haas B."/>
            <person name="Abouelleil A."/>
            <person name="Allen A.W."/>
            <person name="Alvarado L."/>
            <person name="Arachchi H.M."/>
            <person name="Berlin A.M."/>
            <person name="Chapman S.B."/>
            <person name="Gainer-Dewar J."/>
            <person name="Goldberg J."/>
            <person name="Griggs A."/>
            <person name="Gujja S."/>
            <person name="Hansen M."/>
            <person name="Howarth C."/>
            <person name="Imamovic A."/>
            <person name="Ireland A."/>
            <person name="Larimer J."/>
            <person name="McCowan C."/>
            <person name="Murphy C."/>
            <person name="Pearson M."/>
            <person name="Poon T.W."/>
            <person name="Priest M."/>
            <person name="Roberts A."/>
            <person name="Saif S."/>
            <person name="Shea T."/>
            <person name="Sisk P."/>
            <person name="Sykes S."/>
            <person name="Wortman J."/>
            <person name="Nusbaum C."/>
            <person name="Birren B."/>
        </authorList>
    </citation>
    <scope>NUCLEOTIDE SEQUENCE [LARGE SCALE GENOMIC DNA]</scope>
    <source>
        <strain evidence="4">maculatus3</strain>
    </source>
</reference>
<feature type="compositionally biased region" description="Low complexity" evidence="1">
    <location>
        <begin position="231"/>
        <end position="247"/>
    </location>
</feature>
<dbReference type="EnsemblMetazoa" id="AMAM015878-RA">
    <property type="protein sequence ID" value="AMAM015878-PA"/>
    <property type="gene ID" value="AMAM015878"/>
</dbReference>
<dbReference type="AlphaFoldDB" id="A0A182SYA9"/>
<dbReference type="GO" id="GO:0005814">
    <property type="term" value="C:centriole"/>
    <property type="evidence" value="ECO:0007669"/>
    <property type="project" value="TreeGrafter"/>
</dbReference>
<dbReference type="VEuPathDB" id="VectorBase:AMAM015878"/>
<protein>
    <recommendedName>
        <fullName evidence="5">C2 domain-containing protein</fullName>
    </recommendedName>
</protein>
<feature type="transmembrane region" description="Helical" evidence="2">
    <location>
        <begin position="39"/>
        <end position="61"/>
    </location>
</feature>
<proteinExistence type="predicted"/>
<sequence length="303" mass="33311">MFTKRFQDEKRFILKVWRKAALSDAPKCRLLPAPMEDAVIGFCAIDLSVLLSGMPYILGWYNIMDFSGRCNGQIKVRQIESVEVNVQPLENVQVYKALDEQMNFQIPLSIDVDCTAIGLDAANNTSLSRALKRKFTELEEITERLKARLFDVTEGDDGVDPDDQFEHDLNTEAEEEEDESWPEEFLQNLEDLIQTHGIDTLINPAIIKNLLNPSNSDETPPLGDGGGGLEGATDADMSDTTSSSRSSLLPIDGTQGTGSGDKVRQIASALQRTTISDSASPVNASGKCRQAPEGEPMKKDVDN</sequence>
<evidence type="ECO:0008006" key="5">
    <source>
        <dbReference type="Google" id="ProtNLM"/>
    </source>
</evidence>
<feature type="region of interest" description="Disordered" evidence="1">
    <location>
        <begin position="212"/>
        <end position="303"/>
    </location>
</feature>